<dbReference type="EMBL" id="NMUH01000075">
    <property type="protein sequence ID" value="MQL70674.1"/>
    <property type="molecule type" value="Genomic_DNA"/>
</dbReference>
<feature type="non-terminal residue" evidence="1">
    <location>
        <position position="75"/>
    </location>
</feature>
<evidence type="ECO:0000313" key="1">
    <source>
        <dbReference type="EMBL" id="MQL70674.1"/>
    </source>
</evidence>
<feature type="non-terminal residue" evidence="1">
    <location>
        <position position="1"/>
    </location>
</feature>
<protein>
    <submittedName>
        <fullName evidence="1">Uncharacterized protein</fullName>
    </submittedName>
</protein>
<comment type="caution">
    <text evidence="1">The sequence shown here is derived from an EMBL/GenBank/DDBJ whole genome shotgun (WGS) entry which is preliminary data.</text>
</comment>
<organism evidence="1 2">
    <name type="scientific">Colocasia esculenta</name>
    <name type="common">Wild taro</name>
    <name type="synonym">Arum esculentum</name>
    <dbReference type="NCBI Taxonomy" id="4460"/>
    <lineage>
        <taxon>Eukaryota</taxon>
        <taxon>Viridiplantae</taxon>
        <taxon>Streptophyta</taxon>
        <taxon>Embryophyta</taxon>
        <taxon>Tracheophyta</taxon>
        <taxon>Spermatophyta</taxon>
        <taxon>Magnoliopsida</taxon>
        <taxon>Liliopsida</taxon>
        <taxon>Araceae</taxon>
        <taxon>Aroideae</taxon>
        <taxon>Colocasieae</taxon>
        <taxon>Colocasia</taxon>
    </lineage>
</organism>
<proteinExistence type="predicted"/>
<name>A0A843TME7_COLES</name>
<accession>A0A843TME7</accession>
<dbReference type="AlphaFoldDB" id="A0A843TME7"/>
<gene>
    <name evidence="1" type="ORF">Taro_002994</name>
</gene>
<dbReference type="Proteomes" id="UP000652761">
    <property type="component" value="Unassembled WGS sequence"/>
</dbReference>
<sequence>RNSPRAFDFFSVRDRSATTASRHPSPFCSATTASRHSSPFCSDFTGFPFGTSSSSFFLCRGKLLLRSNIQQIAND</sequence>
<keyword evidence="2" id="KW-1185">Reference proteome</keyword>
<reference evidence="1" key="1">
    <citation type="submission" date="2017-07" db="EMBL/GenBank/DDBJ databases">
        <title>Taro Niue Genome Assembly and Annotation.</title>
        <authorList>
            <person name="Atibalentja N."/>
            <person name="Keating K."/>
            <person name="Fields C.J."/>
        </authorList>
    </citation>
    <scope>NUCLEOTIDE SEQUENCE</scope>
    <source>
        <strain evidence="1">Niue_2</strain>
        <tissue evidence="1">Leaf</tissue>
    </source>
</reference>
<evidence type="ECO:0000313" key="2">
    <source>
        <dbReference type="Proteomes" id="UP000652761"/>
    </source>
</evidence>